<organism evidence="3 4">
    <name type="scientific">Paenibacillus farraposensis</name>
    <dbReference type="NCBI Taxonomy" id="2807095"/>
    <lineage>
        <taxon>Bacteria</taxon>
        <taxon>Bacillati</taxon>
        <taxon>Bacillota</taxon>
        <taxon>Bacilli</taxon>
        <taxon>Bacillales</taxon>
        <taxon>Paenibacillaceae</taxon>
        <taxon>Paenibacillus</taxon>
    </lineage>
</organism>
<evidence type="ECO:0000256" key="1">
    <source>
        <dbReference type="ARBA" id="ARBA00023118"/>
    </source>
</evidence>
<evidence type="ECO:0000313" key="4">
    <source>
        <dbReference type="Proteomes" id="UP001597340"/>
    </source>
</evidence>
<keyword evidence="1" id="KW-0051">Antiviral defense</keyword>
<dbReference type="InterPro" id="IPR010172">
    <property type="entry name" value="CRISPR-assoc_prot_TM1791"/>
</dbReference>
<accession>A0ABW4DG70</accession>
<evidence type="ECO:0000259" key="2">
    <source>
        <dbReference type="Pfam" id="PF03787"/>
    </source>
</evidence>
<dbReference type="InterPro" id="IPR005537">
    <property type="entry name" value="RAMP_III_fam"/>
</dbReference>
<dbReference type="RefSeq" id="WP_267497706.1">
    <property type="nucleotide sequence ID" value="NZ_JAFFQR010000087.1"/>
</dbReference>
<dbReference type="EMBL" id="JBHTNZ010000039">
    <property type="protein sequence ID" value="MFD1463667.1"/>
    <property type="molecule type" value="Genomic_DNA"/>
</dbReference>
<gene>
    <name evidence="3" type="primary">cmr6</name>
    <name evidence="3" type="ORF">ACFQ5D_20415</name>
</gene>
<dbReference type="NCBIfam" id="TIGR01898">
    <property type="entry name" value="cas_TM1791_cmr6"/>
    <property type="match status" value="1"/>
</dbReference>
<dbReference type="Pfam" id="PF03787">
    <property type="entry name" value="RAMPs"/>
    <property type="match status" value="1"/>
</dbReference>
<proteinExistence type="predicted"/>
<keyword evidence="4" id="KW-1185">Reference proteome</keyword>
<reference evidence="4" key="1">
    <citation type="journal article" date="2019" name="Int. J. Syst. Evol. Microbiol.">
        <title>The Global Catalogue of Microorganisms (GCM) 10K type strain sequencing project: providing services to taxonomists for standard genome sequencing and annotation.</title>
        <authorList>
            <consortium name="The Broad Institute Genomics Platform"/>
            <consortium name="The Broad Institute Genome Sequencing Center for Infectious Disease"/>
            <person name="Wu L."/>
            <person name="Ma J."/>
        </authorList>
    </citation>
    <scope>NUCLEOTIDE SEQUENCE [LARGE SCALE GENOMIC DNA]</scope>
    <source>
        <strain evidence="4">CCM 9147</strain>
    </source>
</reference>
<evidence type="ECO:0000313" key="3">
    <source>
        <dbReference type="EMBL" id="MFD1463667.1"/>
    </source>
</evidence>
<feature type="domain" description="CRISPR type III-associated protein" evidence="2">
    <location>
        <begin position="4"/>
        <end position="86"/>
    </location>
</feature>
<comment type="caution">
    <text evidence="3">The sequence shown here is derived from an EMBL/GenBank/DDBJ whole genome shotgun (WGS) entry which is preliminary data.</text>
</comment>
<dbReference type="Proteomes" id="UP001597340">
    <property type="component" value="Unassembled WGS sequence"/>
</dbReference>
<sequence>MFVTGHGGNSVLETSLTLHRIYGVAYLPGTALKGVASHYAHRQLGDQQPALKRTGSDYNILFGSQTSAGFIQFHDALPTPATVSKALKQDVHTAHHQDYNGIIVEPIVMILSTRLHVMMILPSLFHFFLRRLTLELH</sequence>
<protein>
    <submittedName>
        <fullName evidence="3">Type III-B CRISPR module RAMP protein Cmr6</fullName>
    </submittedName>
</protein>
<name>A0ABW4DG70_9BACL</name>